<proteinExistence type="predicted"/>
<sequence length="183" mass="20683">MPKLIPELMRKRVTQITLEDLRALSVKGLLLDVDNTLASHGHPDPLDGVIEWLALMRKNGIALLLISNNREKRVRDFAARLHLPFVANACKPLPFRIRQAAKRMNLPVSAIAVVGDQVYTDVLGGHGAGMKAILVERVDEAESLSFRIRRRMEEKVVQKYQEQEKTENRRDDRDGTVRTGGKL</sequence>
<dbReference type="Gene3D" id="3.40.50.1000">
    <property type="entry name" value="HAD superfamily/HAD-like"/>
    <property type="match status" value="1"/>
</dbReference>
<dbReference type="PANTHER" id="PTHR19288:SF25">
    <property type="entry name" value="PHOSPHATIDYLGLYCEROPHOSPHATASE GEP4, MITOCHONDRIAL"/>
    <property type="match status" value="1"/>
</dbReference>
<dbReference type="NCBIfam" id="TIGR01662">
    <property type="entry name" value="HAD-SF-IIIA"/>
    <property type="match status" value="1"/>
</dbReference>
<feature type="region of interest" description="Disordered" evidence="1">
    <location>
        <begin position="159"/>
        <end position="183"/>
    </location>
</feature>
<dbReference type="Pfam" id="PF13242">
    <property type="entry name" value="Hydrolase_like"/>
    <property type="match status" value="1"/>
</dbReference>
<dbReference type="NCBIfam" id="TIGR01668">
    <property type="entry name" value="YqeG_hyp_ppase"/>
    <property type="match status" value="1"/>
</dbReference>
<comment type="caution">
    <text evidence="2">The sequence shown here is derived from an EMBL/GenBank/DDBJ whole genome shotgun (WGS) entry which is preliminary data.</text>
</comment>
<organism evidence="2 3">
    <name type="scientific">Solibaculum intestinale</name>
    <dbReference type="NCBI Taxonomy" id="3133165"/>
    <lineage>
        <taxon>Bacteria</taxon>
        <taxon>Bacillati</taxon>
        <taxon>Bacillota</taxon>
        <taxon>Clostridia</taxon>
        <taxon>Eubacteriales</taxon>
        <taxon>Oscillospiraceae</taxon>
        <taxon>Solibaculum</taxon>
    </lineage>
</organism>
<dbReference type="Proteomes" id="UP001489509">
    <property type="component" value="Unassembled WGS sequence"/>
</dbReference>
<reference evidence="2 3" key="1">
    <citation type="submission" date="2024-03" db="EMBL/GenBank/DDBJ databases">
        <title>Human intestinal bacterial collection.</title>
        <authorList>
            <person name="Pauvert C."/>
            <person name="Hitch T.C.A."/>
            <person name="Clavel T."/>
        </authorList>
    </citation>
    <scope>NUCLEOTIDE SEQUENCE [LARGE SCALE GENOMIC DNA]</scope>
    <source>
        <strain evidence="2 3">CLA-JM-H44</strain>
    </source>
</reference>
<dbReference type="RefSeq" id="WP_349218351.1">
    <property type="nucleotide sequence ID" value="NZ_JBBMFD010000004.1"/>
</dbReference>
<keyword evidence="3" id="KW-1185">Reference proteome</keyword>
<evidence type="ECO:0000313" key="3">
    <source>
        <dbReference type="Proteomes" id="UP001489509"/>
    </source>
</evidence>
<dbReference type="EMBL" id="JBBMFD010000004">
    <property type="protein sequence ID" value="MEQ2440017.1"/>
    <property type="molecule type" value="Genomic_DNA"/>
</dbReference>
<feature type="compositionally biased region" description="Basic and acidic residues" evidence="1">
    <location>
        <begin position="159"/>
        <end position="176"/>
    </location>
</feature>
<dbReference type="InterPro" id="IPR010021">
    <property type="entry name" value="PGPP1/Gep4"/>
</dbReference>
<dbReference type="InterPro" id="IPR036412">
    <property type="entry name" value="HAD-like_sf"/>
</dbReference>
<dbReference type="SUPFAM" id="SSF56784">
    <property type="entry name" value="HAD-like"/>
    <property type="match status" value="1"/>
</dbReference>
<name>A0ABV1DY94_9FIRM</name>
<dbReference type="CDD" id="cd16416">
    <property type="entry name" value="HAD_BsYqeG-like"/>
    <property type="match status" value="1"/>
</dbReference>
<protein>
    <submittedName>
        <fullName evidence="2">YqeG family HAD IIIA-type phosphatase</fullName>
    </submittedName>
</protein>
<dbReference type="InterPro" id="IPR023214">
    <property type="entry name" value="HAD_sf"/>
</dbReference>
<evidence type="ECO:0000256" key="1">
    <source>
        <dbReference type="SAM" id="MobiDB-lite"/>
    </source>
</evidence>
<dbReference type="PANTHER" id="PTHR19288">
    <property type="entry name" value="4-NITROPHENYLPHOSPHATASE-RELATED"/>
    <property type="match status" value="1"/>
</dbReference>
<dbReference type="InterPro" id="IPR006549">
    <property type="entry name" value="HAD-SF_hydro_IIIA"/>
</dbReference>
<gene>
    <name evidence="2" type="ORF">WMO26_04165</name>
</gene>
<accession>A0ABV1DY94</accession>
<evidence type="ECO:0000313" key="2">
    <source>
        <dbReference type="EMBL" id="MEQ2440017.1"/>
    </source>
</evidence>